<keyword evidence="2" id="KW-0805">Transcription regulation</keyword>
<dbReference type="STRING" id="1448308.A0A2T2N6Y6"/>
<accession>A0A2T2N6Y6</accession>
<dbReference type="PANTHER" id="PTHR15741">
    <property type="entry name" value="BASIC HELIX-LOOP-HELIX ZIP TRANSCRIPTION FACTOR"/>
    <property type="match status" value="1"/>
</dbReference>
<dbReference type="InterPro" id="IPR036638">
    <property type="entry name" value="HLH_DNA-bd_sf"/>
</dbReference>
<dbReference type="Pfam" id="PF00010">
    <property type="entry name" value="HLH"/>
    <property type="match status" value="1"/>
</dbReference>
<keyword evidence="3" id="KW-0238">DNA-binding</keyword>
<evidence type="ECO:0000256" key="6">
    <source>
        <dbReference type="SAM" id="MobiDB-lite"/>
    </source>
</evidence>
<gene>
    <name evidence="8" type="ORF">BS50DRAFT_639395</name>
</gene>
<dbReference type="SMART" id="SM00353">
    <property type="entry name" value="HLH"/>
    <property type="match status" value="1"/>
</dbReference>
<evidence type="ECO:0000256" key="2">
    <source>
        <dbReference type="ARBA" id="ARBA00023015"/>
    </source>
</evidence>
<evidence type="ECO:0000259" key="7">
    <source>
        <dbReference type="PROSITE" id="PS50888"/>
    </source>
</evidence>
<dbReference type="SUPFAM" id="SSF47459">
    <property type="entry name" value="HLH, helix-loop-helix DNA-binding domain"/>
    <property type="match status" value="1"/>
</dbReference>
<feature type="compositionally biased region" description="Basic and acidic residues" evidence="6">
    <location>
        <begin position="420"/>
        <end position="439"/>
    </location>
</feature>
<keyword evidence="5" id="KW-0539">Nucleus</keyword>
<dbReference type="InterPro" id="IPR011598">
    <property type="entry name" value="bHLH_dom"/>
</dbReference>
<proteinExistence type="predicted"/>
<protein>
    <recommendedName>
        <fullName evidence="7">BHLH domain-containing protein</fullName>
    </recommendedName>
</protein>
<evidence type="ECO:0000256" key="5">
    <source>
        <dbReference type="ARBA" id="ARBA00023242"/>
    </source>
</evidence>
<dbReference type="InterPro" id="IPR052207">
    <property type="entry name" value="Max-like/E-box_TFs"/>
</dbReference>
<evidence type="ECO:0000256" key="3">
    <source>
        <dbReference type="ARBA" id="ARBA00023125"/>
    </source>
</evidence>
<evidence type="ECO:0000256" key="4">
    <source>
        <dbReference type="ARBA" id="ARBA00023163"/>
    </source>
</evidence>
<dbReference type="Gene3D" id="4.10.280.10">
    <property type="entry name" value="Helix-loop-helix DNA-binding domain"/>
    <property type="match status" value="1"/>
</dbReference>
<dbReference type="PANTHER" id="PTHR15741:SF27">
    <property type="entry name" value="TRANSCRIPTION FACTOR AP-4"/>
    <property type="match status" value="1"/>
</dbReference>
<dbReference type="EMBL" id="KZ678145">
    <property type="protein sequence ID" value="PSN61140.1"/>
    <property type="molecule type" value="Genomic_DNA"/>
</dbReference>
<evidence type="ECO:0000256" key="1">
    <source>
        <dbReference type="ARBA" id="ARBA00004123"/>
    </source>
</evidence>
<keyword evidence="9" id="KW-1185">Reference proteome</keyword>
<dbReference type="AlphaFoldDB" id="A0A2T2N6Y6"/>
<feature type="compositionally biased region" description="Low complexity" evidence="6">
    <location>
        <begin position="380"/>
        <end position="395"/>
    </location>
</feature>
<dbReference type="PROSITE" id="PS50888">
    <property type="entry name" value="BHLH"/>
    <property type="match status" value="1"/>
</dbReference>
<dbReference type="GO" id="GO:0046983">
    <property type="term" value="F:protein dimerization activity"/>
    <property type="evidence" value="ECO:0007669"/>
    <property type="project" value="InterPro"/>
</dbReference>
<evidence type="ECO:0000313" key="8">
    <source>
        <dbReference type="EMBL" id="PSN61140.1"/>
    </source>
</evidence>
<evidence type="ECO:0000313" key="9">
    <source>
        <dbReference type="Proteomes" id="UP000240883"/>
    </source>
</evidence>
<dbReference type="GO" id="GO:0000981">
    <property type="term" value="F:DNA-binding transcription factor activity, RNA polymerase II-specific"/>
    <property type="evidence" value="ECO:0007669"/>
    <property type="project" value="TreeGrafter"/>
</dbReference>
<organism evidence="8 9">
    <name type="scientific">Corynespora cassiicola Philippines</name>
    <dbReference type="NCBI Taxonomy" id="1448308"/>
    <lineage>
        <taxon>Eukaryota</taxon>
        <taxon>Fungi</taxon>
        <taxon>Dikarya</taxon>
        <taxon>Ascomycota</taxon>
        <taxon>Pezizomycotina</taxon>
        <taxon>Dothideomycetes</taxon>
        <taxon>Pleosporomycetidae</taxon>
        <taxon>Pleosporales</taxon>
        <taxon>Corynesporascaceae</taxon>
        <taxon>Corynespora</taxon>
    </lineage>
</organism>
<reference evidence="8 9" key="1">
    <citation type="journal article" date="2018" name="Front. Microbiol.">
        <title>Genome-Wide Analysis of Corynespora cassiicola Leaf Fall Disease Putative Effectors.</title>
        <authorList>
            <person name="Lopez D."/>
            <person name="Ribeiro S."/>
            <person name="Label P."/>
            <person name="Fumanal B."/>
            <person name="Venisse J.S."/>
            <person name="Kohler A."/>
            <person name="de Oliveira R.R."/>
            <person name="Labutti K."/>
            <person name="Lipzen A."/>
            <person name="Lail K."/>
            <person name="Bauer D."/>
            <person name="Ohm R.A."/>
            <person name="Barry K.W."/>
            <person name="Spatafora J."/>
            <person name="Grigoriev I.V."/>
            <person name="Martin F.M."/>
            <person name="Pujade-Renaud V."/>
        </authorList>
    </citation>
    <scope>NUCLEOTIDE SEQUENCE [LARGE SCALE GENOMIC DNA]</scope>
    <source>
        <strain evidence="8 9">Philippines</strain>
    </source>
</reference>
<dbReference type="OrthoDB" id="5778525at2759"/>
<feature type="region of interest" description="Disordered" evidence="6">
    <location>
        <begin position="316"/>
        <end position="439"/>
    </location>
</feature>
<dbReference type="CDD" id="cd11404">
    <property type="entry name" value="bHLHzip_Mlx_like"/>
    <property type="match status" value="1"/>
</dbReference>
<dbReference type="GO" id="GO:0005634">
    <property type="term" value="C:nucleus"/>
    <property type="evidence" value="ECO:0007669"/>
    <property type="project" value="UniProtKB-SubCell"/>
</dbReference>
<name>A0A2T2N6Y6_CORCC</name>
<sequence>MEWERALQGEDRRKGVGRRQALTTALSVLDKLETLAPQLRAALAVVKATLSQPTTTMEEKDPPPFGYTFSTDFNFSGSPTDSAFPNGQSLLNETESQGLIDFFHNANPFGTDNVFPPATEAKDGLDNFNWGLVSPAHVHSVSATIPDQTQLHHGFHSDQVFTHPPLPVGRVGSMQEAMHVPSALFDNLHPSHMNGRAFSFHGMPSSSANPQNISPPGLHNVPMVNTSHGLINEQLAALLPNHHENGSIDASIAAQFASSDAQRRHEVELAQLERQRPHLKRSYTYGTDSAFNGSGFHLASPVETEDDITRRLLGDLRHARPLTRPATNGGDDAKPSPTGHFVHVSSEDDPESDEASDDNEDEDEDRPAKKRRKARHLSTNAARAAARKNSSAPRSSKNRKASLDDHAGKKKRTSSAGQKPTRENLTEEQKRSNHILSEQKRRNLIKRGFDDLHDLVPEIRNGGLSKSSILVAAADFLDKIIQENDQHRQFLNLATAADG</sequence>
<feature type="domain" description="BHLH" evidence="7">
    <location>
        <begin position="429"/>
        <end position="480"/>
    </location>
</feature>
<dbReference type="GO" id="GO:0000978">
    <property type="term" value="F:RNA polymerase II cis-regulatory region sequence-specific DNA binding"/>
    <property type="evidence" value="ECO:0007669"/>
    <property type="project" value="TreeGrafter"/>
</dbReference>
<feature type="compositionally biased region" description="Acidic residues" evidence="6">
    <location>
        <begin position="347"/>
        <end position="365"/>
    </location>
</feature>
<keyword evidence="4" id="KW-0804">Transcription</keyword>
<comment type="subcellular location">
    <subcellularLocation>
        <location evidence="1">Nucleus</location>
    </subcellularLocation>
</comment>
<dbReference type="Proteomes" id="UP000240883">
    <property type="component" value="Unassembled WGS sequence"/>
</dbReference>